<evidence type="ECO:0000313" key="9">
    <source>
        <dbReference type="EMBL" id="AEG34565.1"/>
    </source>
</evidence>
<dbReference type="HOGENOM" id="CLU_001265_47_0_0"/>
<keyword evidence="9" id="KW-0614">Plasmid</keyword>
<evidence type="ECO:0000256" key="1">
    <source>
        <dbReference type="ARBA" id="ARBA00004141"/>
    </source>
</evidence>
<dbReference type="InterPro" id="IPR020846">
    <property type="entry name" value="MFS_dom"/>
</dbReference>
<feature type="transmembrane region" description="Helical" evidence="7">
    <location>
        <begin position="131"/>
        <end position="155"/>
    </location>
</feature>
<dbReference type="GO" id="GO:0022857">
    <property type="term" value="F:transmembrane transporter activity"/>
    <property type="evidence" value="ECO:0007669"/>
    <property type="project" value="InterPro"/>
</dbReference>
<dbReference type="InterPro" id="IPR036259">
    <property type="entry name" value="MFS_trans_sf"/>
</dbReference>
<name>F6DJG8_THETG</name>
<dbReference type="PANTHER" id="PTHR23502:SF132">
    <property type="entry name" value="POLYAMINE TRANSPORTER 2-RELATED"/>
    <property type="match status" value="1"/>
</dbReference>
<feature type="transmembrane region" description="Helical" evidence="7">
    <location>
        <begin position="7"/>
        <end position="28"/>
    </location>
</feature>
<comment type="subcellular location">
    <subcellularLocation>
        <location evidence="1">Membrane</location>
        <topology evidence="1">Multi-pass membrane protein</topology>
    </subcellularLocation>
</comment>
<keyword evidence="3 7" id="KW-0812">Transmembrane</keyword>
<feature type="transmembrane region" description="Helical" evidence="7">
    <location>
        <begin position="40"/>
        <end position="60"/>
    </location>
</feature>
<keyword evidence="4 7" id="KW-1133">Transmembrane helix</keyword>
<dbReference type="CDD" id="cd17320">
    <property type="entry name" value="MFS_MdfA_MDR_like"/>
    <property type="match status" value="1"/>
</dbReference>
<feature type="compositionally biased region" description="Gly residues" evidence="6">
    <location>
        <begin position="405"/>
        <end position="414"/>
    </location>
</feature>
<sequence>MGPLEELLFLGTLMALGAFSIDVMLPALEATAHRYGTSPTAAQLVVGLYFLGFALGQLLWGPLMDALGRRKVLRGALFGFSLAALATVAAPGFALLLAARFVQGFFAASFRIGVTASIRDRYRGEAMARRLSYALLVLMVAPVLAPALGVALLALGPWAPYALPAFLGLLALLWSGRFRETLPEEARRPLRLASLGEGALLVLRDRRAGLYALALGGVFGILYAYLAASAELYKAHLGLSNPAFALAFGATGLVLAGANLLGPQVVARLGLGKALRRAVAGLLALLLFLPLHALAPRPFPFWLHLTLVLLLVVFTFPNAQARALEGLGKVAGLAASFTGFLSTLLAALLGTLVGQASGGAPLPFSLGLLGLGALAFAAVFLAEASPLCGSPPPGGPGGSPPGSAPPGGGGGPGG</sequence>
<proteinExistence type="predicted"/>
<evidence type="ECO:0000256" key="6">
    <source>
        <dbReference type="SAM" id="MobiDB-lite"/>
    </source>
</evidence>
<feature type="compositionally biased region" description="Pro residues" evidence="6">
    <location>
        <begin position="390"/>
        <end position="404"/>
    </location>
</feature>
<dbReference type="GO" id="GO:0005886">
    <property type="term" value="C:plasma membrane"/>
    <property type="evidence" value="ECO:0007669"/>
    <property type="project" value="TreeGrafter"/>
</dbReference>
<geneLocation type="plasmid" evidence="9 10">
    <name>pTHTHE1601</name>
</geneLocation>
<dbReference type="SUPFAM" id="SSF103473">
    <property type="entry name" value="MFS general substrate transporter"/>
    <property type="match status" value="1"/>
</dbReference>
<feature type="transmembrane region" description="Helical" evidence="7">
    <location>
        <begin position="161"/>
        <end position="178"/>
    </location>
</feature>
<feature type="transmembrane region" description="Helical" evidence="7">
    <location>
        <begin position="301"/>
        <end position="319"/>
    </location>
</feature>
<evidence type="ECO:0000259" key="8">
    <source>
        <dbReference type="PROSITE" id="PS50850"/>
    </source>
</evidence>
<feature type="transmembrane region" description="Helical" evidence="7">
    <location>
        <begin position="274"/>
        <end position="295"/>
    </location>
</feature>
<feature type="transmembrane region" description="Helical" evidence="7">
    <location>
        <begin position="331"/>
        <end position="352"/>
    </location>
</feature>
<evidence type="ECO:0000313" key="10">
    <source>
        <dbReference type="Proteomes" id="UP000009233"/>
    </source>
</evidence>
<dbReference type="Gene3D" id="1.20.1720.10">
    <property type="entry name" value="Multidrug resistance protein D"/>
    <property type="match status" value="1"/>
</dbReference>
<evidence type="ECO:0000256" key="3">
    <source>
        <dbReference type="ARBA" id="ARBA00022692"/>
    </source>
</evidence>
<dbReference type="InterPro" id="IPR011701">
    <property type="entry name" value="MFS"/>
</dbReference>
<feature type="transmembrane region" description="Helical" evidence="7">
    <location>
        <begin position="101"/>
        <end position="119"/>
    </location>
</feature>
<dbReference type="RefSeq" id="WP_014511183.1">
    <property type="nucleotide sequence ID" value="NC_017273.1"/>
</dbReference>
<evidence type="ECO:0000256" key="2">
    <source>
        <dbReference type="ARBA" id="ARBA00022448"/>
    </source>
</evidence>
<dbReference type="EMBL" id="CP002778">
    <property type="protein sequence ID" value="AEG34565.1"/>
    <property type="molecule type" value="Genomic_DNA"/>
</dbReference>
<organism evidence="9 10">
    <name type="scientific">Thermus thermophilus (strain SG0.5JP17-16)</name>
    <dbReference type="NCBI Taxonomy" id="762633"/>
    <lineage>
        <taxon>Bacteria</taxon>
        <taxon>Thermotogati</taxon>
        <taxon>Deinococcota</taxon>
        <taxon>Deinococci</taxon>
        <taxon>Thermales</taxon>
        <taxon>Thermaceae</taxon>
        <taxon>Thermus</taxon>
    </lineage>
</organism>
<dbReference type="PROSITE" id="PS50850">
    <property type="entry name" value="MFS"/>
    <property type="match status" value="1"/>
</dbReference>
<dbReference type="Pfam" id="PF07690">
    <property type="entry name" value="MFS_1"/>
    <property type="match status" value="1"/>
</dbReference>
<feature type="region of interest" description="Disordered" evidence="6">
    <location>
        <begin position="390"/>
        <end position="414"/>
    </location>
</feature>
<keyword evidence="2" id="KW-0813">Transport</keyword>
<gene>
    <name evidence="9" type="ordered locus">Ththe16_2196</name>
</gene>
<accession>F6DJG8</accession>
<keyword evidence="5 7" id="KW-0472">Membrane</keyword>
<feature type="transmembrane region" description="Helical" evidence="7">
    <location>
        <begin position="210"/>
        <end position="230"/>
    </location>
</feature>
<dbReference type="Proteomes" id="UP000009233">
    <property type="component" value="Plasmid pTHTHE1601"/>
</dbReference>
<feature type="transmembrane region" description="Helical" evidence="7">
    <location>
        <begin position="72"/>
        <end position="95"/>
    </location>
</feature>
<evidence type="ECO:0000256" key="4">
    <source>
        <dbReference type="ARBA" id="ARBA00022989"/>
    </source>
</evidence>
<dbReference type="AlphaFoldDB" id="F6DJG8"/>
<evidence type="ECO:0000256" key="5">
    <source>
        <dbReference type="ARBA" id="ARBA00023136"/>
    </source>
</evidence>
<feature type="transmembrane region" description="Helical" evidence="7">
    <location>
        <begin position="242"/>
        <end position="262"/>
    </location>
</feature>
<reference evidence="9 10" key="1">
    <citation type="submission" date="2011-05" db="EMBL/GenBank/DDBJ databases">
        <title>Complete sequence of plasmid of Thermus thermophilus SG0.5JP17-16.</title>
        <authorList>
            <consortium name="US DOE Joint Genome Institute"/>
            <person name="Lucas S."/>
            <person name="Han J."/>
            <person name="Lapidus A."/>
            <person name="Cheng J.-F."/>
            <person name="Goodwin L."/>
            <person name="Pitluck S."/>
            <person name="Peters L."/>
            <person name="Mikhailova N."/>
            <person name="Teshima H."/>
            <person name="Han C."/>
            <person name="Tapia R."/>
            <person name="Land M."/>
            <person name="Hauser L."/>
            <person name="Kyrpides N."/>
            <person name="Ivanova N."/>
            <person name="Pagani I."/>
            <person name="Allgaier M."/>
            <person name="Hugenholtz P."/>
            <person name="Singer S."/>
            <person name="Gladden J."/>
            <person name="Woyke T."/>
        </authorList>
    </citation>
    <scope>NUCLEOTIDE SEQUENCE [LARGE SCALE GENOMIC DNA]</scope>
    <source>
        <strain evidence="9 10">SG0.5JP17-16</strain>
        <plasmid evidence="10">Plasmid pTHTHE1601</plasmid>
    </source>
</reference>
<dbReference type="KEGG" id="tts:Ththe16_2196"/>
<protein>
    <submittedName>
        <fullName evidence="9">Major facilitator superfamily MFS_1</fullName>
    </submittedName>
</protein>
<feature type="domain" description="Major facilitator superfamily (MFS) profile" evidence="8">
    <location>
        <begin position="6"/>
        <end position="385"/>
    </location>
</feature>
<evidence type="ECO:0000256" key="7">
    <source>
        <dbReference type="SAM" id="Phobius"/>
    </source>
</evidence>
<dbReference type="PANTHER" id="PTHR23502">
    <property type="entry name" value="MAJOR FACILITATOR SUPERFAMILY"/>
    <property type="match status" value="1"/>
</dbReference>
<feature type="transmembrane region" description="Helical" evidence="7">
    <location>
        <begin position="364"/>
        <end position="382"/>
    </location>
</feature>